<sequence length="206" mass="23997">MVIRGPKHIAPEKMQQLLVAGKEQLSEEEYSRLKSLLIDLQLYGLSAYLNSEIGKIMSGISWELAISESPEWEEALIACDAAFLGRELKDMCLYAGLSPQGHKKELCARLYEAEVPEVVEIMKPFLEEEEVEHLPQTEPLYRSPLGEVKERLEELRRTAPEEFYRRKRIIEGGIQERLLKRWVRTMKQYSLQELQEILDSAERLHR</sequence>
<protein>
    <recommendedName>
        <fullName evidence="1">SAP domain-containing protein</fullName>
    </recommendedName>
</protein>
<dbReference type="EMBL" id="MT143710">
    <property type="protein sequence ID" value="QJA43356.1"/>
    <property type="molecule type" value="Genomic_DNA"/>
</dbReference>
<dbReference type="InterPro" id="IPR003034">
    <property type="entry name" value="SAP_dom"/>
</dbReference>
<proteinExistence type="predicted"/>
<dbReference type="AlphaFoldDB" id="A0A6H1Z662"/>
<dbReference type="PROSITE" id="PS50800">
    <property type="entry name" value="SAP"/>
    <property type="match status" value="1"/>
</dbReference>
<gene>
    <name evidence="2" type="ORF">MM171A00097_0003</name>
</gene>
<evidence type="ECO:0000313" key="2">
    <source>
        <dbReference type="EMBL" id="QJA43356.1"/>
    </source>
</evidence>
<feature type="domain" description="SAP" evidence="1">
    <location>
        <begin position="80"/>
        <end position="114"/>
    </location>
</feature>
<accession>A0A6H1Z662</accession>
<name>A0A6H1Z662_9ZZZZ</name>
<reference evidence="2" key="1">
    <citation type="submission" date="2020-03" db="EMBL/GenBank/DDBJ databases">
        <title>The deep terrestrial virosphere.</title>
        <authorList>
            <person name="Holmfeldt K."/>
            <person name="Nilsson E."/>
            <person name="Simone D."/>
            <person name="Lopez-Fernandez M."/>
            <person name="Wu X."/>
            <person name="de Brujin I."/>
            <person name="Lundin D."/>
            <person name="Andersson A."/>
            <person name="Bertilsson S."/>
            <person name="Dopson M."/>
        </authorList>
    </citation>
    <scope>NUCLEOTIDE SEQUENCE</scope>
    <source>
        <strain evidence="2">MM171A00097</strain>
    </source>
</reference>
<evidence type="ECO:0000259" key="1">
    <source>
        <dbReference type="PROSITE" id="PS50800"/>
    </source>
</evidence>
<organism evidence="2">
    <name type="scientific">viral metagenome</name>
    <dbReference type="NCBI Taxonomy" id="1070528"/>
    <lineage>
        <taxon>unclassified sequences</taxon>
        <taxon>metagenomes</taxon>
        <taxon>organismal metagenomes</taxon>
    </lineage>
</organism>